<reference evidence="5 6" key="1">
    <citation type="journal article" date="2005" name="Science">
        <title>Genome sequence of Theileria parva, a bovine pathogen that transforms lymphocytes.</title>
        <authorList>
            <person name="Gardner M.J."/>
            <person name="Bishop R."/>
            <person name="Shah T."/>
            <person name="de Villiers E.P."/>
            <person name="Carlton J.M."/>
            <person name="Hall N."/>
            <person name="Ren Q."/>
            <person name="Paulsen I.T."/>
            <person name="Pain A."/>
            <person name="Berriman M."/>
            <person name="Wilson R.J.M."/>
            <person name="Sato S."/>
            <person name="Ralph S.A."/>
            <person name="Mann D.J."/>
            <person name="Xiong Z."/>
            <person name="Shallom S.J."/>
            <person name="Weidman J."/>
            <person name="Jiang L."/>
            <person name="Lynn J."/>
            <person name="Weaver B."/>
            <person name="Shoaibi A."/>
            <person name="Domingo A.R."/>
            <person name="Wasawo D."/>
            <person name="Crabtree J."/>
            <person name="Wortman J.R."/>
            <person name="Haas B."/>
            <person name="Angiuoli S.V."/>
            <person name="Creasy T.H."/>
            <person name="Lu C."/>
            <person name="Suh B."/>
            <person name="Silva J.C."/>
            <person name="Utterback T.R."/>
            <person name="Feldblyum T.V."/>
            <person name="Pertea M."/>
            <person name="Allen J."/>
            <person name="Nierman W.C."/>
            <person name="Taracha E.L.N."/>
            <person name="Salzberg S.L."/>
            <person name="White O.R."/>
            <person name="Fitzhugh H.A."/>
            <person name="Morzaria S."/>
            <person name="Venter J.C."/>
            <person name="Fraser C.M."/>
            <person name="Nene V."/>
        </authorList>
    </citation>
    <scope>NUCLEOTIDE SEQUENCE [LARGE SCALE GENOMIC DNA]</scope>
    <source>
        <strain evidence="5 6">Muguga</strain>
    </source>
</reference>
<dbReference type="PANTHER" id="PTHR21107">
    <property type="entry name" value="CYTOCHROME C OXIDASE ASSEMBLY PROTEIN COX19"/>
    <property type="match status" value="1"/>
</dbReference>
<gene>
    <name evidence="5" type="ordered locus">TP01_0902</name>
</gene>
<sequence length="867" mass="99326">MTVGVTKRVKPIPPDRGSFPLDHEGVCKEDSKNYLDCIRVHNGNSSNCTKLASVYLKCRIDNGLLAEEPLTNFGFRARDISGDSPSTVVDTGPDLKPRYERKENKGFIAGTSVVDGYIKDHSGHVCDRLSHLIYRLHPSLDYKHKFILSTKLFNFKGKIESEIITALDPEFIYLLLRSSTIFKIIGLELSNMLLCTRDSAKHMRNIVAYISNILGENLCRKEFKFDSSTKAISDKIGESETVWIRLIYESLSCLLKLSEHLNSEFVFEYSDTVDVNEMEESLEYLINDMFDISLTNTDDKKEYSVQMKEGSQELDCVLCDLLSKKEFKEEHSLLMELYKDLNSLAEAHLQELDFQDSETPIEKSIDLTKTKLFKVLYSLLDSLLEDLREKSEGVLMSLSCIQLLVRLVPHNGKILLVEKCIKSNNFDLLKLLIHYLNELNCKSDVGGGSQNRFEINLMVSKRCLDILDTRITRDNMAYLLNFLTTSIQNRVISLSNETCVGFLKLAKRCEVEIHLTLDEVLRIESSLVNSSPFEALEGVMTSISEFIEPFEKMVRMDKLMPFRRNSSHCFIEQYSFFLIFLIKLRVVNFQIQVQSADYLSKLSKIIECISEFDFIWLLPSFNYIDASDIYTVDGLANVLIKLFFGVVNFDEKSGTCRNAIKMLCEVVTRIHLDPLVDYELFLKKINHNLLSEYDGQMCKVAPEIQIPDYVLEGGKFCPSNPVEFLPPISVNLDKSDSYKLLSESLLNLLCNLCQKSEEPFIKGIFQENHDINMFINTLVDKHVISDDEFDLLCVATLACGSCLVRELVILFFVQTSPRAPEDYLDDQERISKYISLCKVSLMLMNNYSNFSSLFQYTVKKVIYCLHK</sequence>
<comment type="similarity">
    <text evidence="4">Belongs to the COX19 family.</text>
</comment>
<keyword evidence="6" id="KW-1185">Reference proteome</keyword>
<evidence type="ECO:0000256" key="2">
    <source>
        <dbReference type="ARBA" id="ARBA00022490"/>
    </source>
</evidence>
<dbReference type="eggNOG" id="KOG3477">
    <property type="taxonomic scope" value="Eukaryota"/>
</dbReference>
<dbReference type="AlphaFoldDB" id="Q4N7B8"/>
<protein>
    <recommendedName>
        <fullName evidence="7">CHCH domain-containing protein</fullName>
    </recommendedName>
</protein>
<accession>Q4N7B8</accession>
<dbReference type="STRING" id="5875.Q4N7B8"/>
<dbReference type="EMBL" id="AAGK01000001">
    <property type="protein sequence ID" value="EAN34140.1"/>
    <property type="molecule type" value="Genomic_DNA"/>
</dbReference>
<evidence type="ECO:0000256" key="1">
    <source>
        <dbReference type="ARBA" id="ARBA00004496"/>
    </source>
</evidence>
<dbReference type="GO" id="GO:0005758">
    <property type="term" value="C:mitochondrial intermembrane space"/>
    <property type="evidence" value="ECO:0007669"/>
    <property type="project" value="TreeGrafter"/>
</dbReference>
<keyword evidence="2" id="KW-0963">Cytoplasm</keyword>
<comment type="subcellular location">
    <subcellularLocation>
        <location evidence="1">Cytoplasm</location>
    </subcellularLocation>
</comment>
<dbReference type="OMA" id="CWMTLEP"/>
<dbReference type="PANTHER" id="PTHR21107:SF2">
    <property type="entry name" value="CYTOCHROME C OXIDASE ASSEMBLY PROTEIN COX19"/>
    <property type="match status" value="1"/>
</dbReference>
<dbReference type="InParanoid" id="Q4N7B8"/>
<dbReference type="InterPro" id="IPR051383">
    <property type="entry name" value="COX19"/>
</dbReference>
<keyword evidence="3" id="KW-1015">Disulfide bond</keyword>
<dbReference type="GO" id="GO:0033617">
    <property type="term" value="P:mitochondrial respiratory chain complex IV assembly"/>
    <property type="evidence" value="ECO:0007669"/>
    <property type="project" value="TreeGrafter"/>
</dbReference>
<evidence type="ECO:0000256" key="3">
    <source>
        <dbReference type="ARBA" id="ARBA00023157"/>
    </source>
</evidence>
<name>Q4N7B8_THEPA</name>
<organism evidence="5 6">
    <name type="scientific">Theileria parva</name>
    <name type="common">East coast fever infection agent</name>
    <dbReference type="NCBI Taxonomy" id="5875"/>
    <lineage>
        <taxon>Eukaryota</taxon>
        <taxon>Sar</taxon>
        <taxon>Alveolata</taxon>
        <taxon>Apicomplexa</taxon>
        <taxon>Aconoidasida</taxon>
        <taxon>Piroplasmida</taxon>
        <taxon>Theileriidae</taxon>
        <taxon>Theileria</taxon>
    </lineage>
</organism>
<evidence type="ECO:0008006" key="7">
    <source>
        <dbReference type="Google" id="ProtNLM"/>
    </source>
</evidence>
<dbReference type="KEGG" id="tpv:TP01_0902"/>
<dbReference type="Proteomes" id="UP000001949">
    <property type="component" value="Unassembled WGS sequence"/>
</dbReference>
<evidence type="ECO:0000313" key="5">
    <source>
        <dbReference type="EMBL" id="EAN34140.1"/>
    </source>
</evidence>
<evidence type="ECO:0000256" key="4">
    <source>
        <dbReference type="ARBA" id="ARBA00038223"/>
    </source>
</evidence>
<dbReference type="VEuPathDB" id="PiroplasmaDB:TpMuguga_01g00902"/>
<evidence type="ECO:0000313" key="6">
    <source>
        <dbReference type="Proteomes" id="UP000001949"/>
    </source>
</evidence>
<comment type="caution">
    <text evidence="5">The sequence shown here is derived from an EMBL/GenBank/DDBJ whole genome shotgun (WGS) entry which is preliminary data.</text>
</comment>
<proteinExistence type="inferred from homology"/>